<sequence length="554" mass="60523">MNEERKTVTGNTLPAHEESGASWPVAALLAHKPPQSEAVKYSTLGHPAQSSAGHTGAAAMPEESWTQITPIPFDNQQAPAIPRDSIPGIIGEYAAAVAESIQVPFEVPLVNVFGSVAAVVQRKFQAQMHIGYSEPLNIFALASLPPGERKSAAKDACRFPLLDWEEEQQRRVVAEIKQAQAEQQVQEEAVRSLLTAAKKCQTAEDRRELARHLSALKDEAKPLPVPPRLLADDTTPEALAALMAQHGQKIAMIESEGGFFDTLAGRYSSGVPNLDAVLKSWSGEAIRIDRRHAEPILLDNPTLTLILSAQPDVLAGAALTPSFRGRGLLGRLLFFIPQSRIGSRSIETHPLPEALKQRYRATLLHLLALPWNTDSHGNQIPYMLALEPEAKSAWLNFAADVETSLAEGGNLAGMRDWGGKLPGQVLRLAGLCHVTLHECPQEHGISTQTMNAVITLAGLLIEHAKVAYALMGVDDAIECARAILKWIRQEKLERFTGRACLERVKGRWPKMSLIDPGLTVLEERGYIRSADPRDTKRGPGRPSRNFLVNPRAHD</sequence>
<name>A0A212K2E2_9DELT</name>
<feature type="region of interest" description="Disordered" evidence="1">
    <location>
        <begin position="530"/>
        <end position="554"/>
    </location>
</feature>
<dbReference type="EMBL" id="FLUQ01000002">
    <property type="protein sequence ID" value="SBW05685.1"/>
    <property type="molecule type" value="Genomic_DNA"/>
</dbReference>
<evidence type="ECO:0000256" key="1">
    <source>
        <dbReference type="SAM" id="MobiDB-lite"/>
    </source>
</evidence>
<dbReference type="InterPro" id="IPR025048">
    <property type="entry name" value="DUF3987"/>
</dbReference>
<evidence type="ECO:0000313" key="2">
    <source>
        <dbReference type="EMBL" id="SBW05685.1"/>
    </source>
</evidence>
<dbReference type="Pfam" id="PF13148">
    <property type="entry name" value="DUF3987"/>
    <property type="match status" value="1"/>
</dbReference>
<reference evidence="2" key="1">
    <citation type="submission" date="2016-04" db="EMBL/GenBank/DDBJ databases">
        <authorList>
            <person name="Evans L.H."/>
            <person name="Alamgir A."/>
            <person name="Owens N."/>
            <person name="Weber N.D."/>
            <person name="Virtaneva K."/>
            <person name="Barbian K."/>
            <person name="Babar A."/>
            <person name="Rosenke K."/>
        </authorList>
    </citation>
    <scope>NUCLEOTIDE SEQUENCE</scope>
    <source>
        <strain evidence="2">86</strain>
    </source>
</reference>
<organism evidence="2">
    <name type="scientific">uncultured delta proteobacterium</name>
    <dbReference type="NCBI Taxonomy" id="34034"/>
    <lineage>
        <taxon>Bacteria</taxon>
        <taxon>Deltaproteobacteria</taxon>
        <taxon>environmental samples</taxon>
    </lineage>
</organism>
<proteinExistence type="predicted"/>
<dbReference type="AlphaFoldDB" id="A0A212K2E2"/>
<evidence type="ECO:0008006" key="3">
    <source>
        <dbReference type="Google" id="ProtNLM"/>
    </source>
</evidence>
<accession>A0A212K2E2</accession>
<gene>
    <name evidence="2" type="ORF">KL86DPRO_20531</name>
</gene>
<protein>
    <recommendedName>
        <fullName evidence="3">DUF3987 domain-containing protein</fullName>
    </recommendedName>
</protein>